<sequence>MRTDTQIYTLLGADPDFLYRLTAPAVYSQLQRAPVPPQARQYCLDVFQSWLMARFKGLSLEEILKMLGELTPLEETRAYKELVAKGRQEGRQREERLILRLLQRRIGLVPDAQQARIAALPIEQLEALGEALLDFTELADLNAWLAEH</sequence>
<dbReference type="Pfam" id="PF14261">
    <property type="entry name" value="DUF4351"/>
    <property type="match status" value="1"/>
</dbReference>
<dbReference type="PANTHER" id="PTHR35586">
    <property type="entry name" value="SLL1691 PROTEIN"/>
    <property type="match status" value="1"/>
</dbReference>
<dbReference type="InterPro" id="IPR025587">
    <property type="entry name" value="DUF4351"/>
</dbReference>
<keyword evidence="3" id="KW-1185">Reference proteome</keyword>
<gene>
    <name evidence="2" type="ORF">ABC977_17890</name>
</gene>
<dbReference type="PANTHER" id="PTHR35586:SF2">
    <property type="entry name" value="SLL1542 PROTEIN"/>
    <property type="match status" value="1"/>
</dbReference>
<organism evidence="2 3">
    <name type="scientific">Thioalkalicoccus limnaeus</name>
    <dbReference type="NCBI Taxonomy" id="120681"/>
    <lineage>
        <taxon>Bacteria</taxon>
        <taxon>Pseudomonadati</taxon>
        <taxon>Pseudomonadota</taxon>
        <taxon>Gammaproteobacteria</taxon>
        <taxon>Chromatiales</taxon>
        <taxon>Chromatiaceae</taxon>
        <taxon>Thioalkalicoccus</taxon>
    </lineage>
</organism>
<comment type="caution">
    <text evidence="2">The sequence shown here is derived from an EMBL/GenBank/DDBJ whole genome shotgun (WGS) entry which is preliminary data.</text>
</comment>
<dbReference type="RefSeq" id="WP_369668647.1">
    <property type="nucleotide sequence ID" value="NZ_JBDKXB010000062.1"/>
</dbReference>
<reference evidence="2 3" key="1">
    <citation type="submission" date="2024-05" db="EMBL/GenBank/DDBJ databases">
        <title>Genome Sequence and Characterization of the New Strain Purple Sulfur Bacterium of Genus Thioalkalicoccus.</title>
        <authorList>
            <person name="Bryantseva I.A."/>
            <person name="Kyndt J.A."/>
            <person name="Imhoff J.F."/>
        </authorList>
    </citation>
    <scope>NUCLEOTIDE SEQUENCE [LARGE SCALE GENOMIC DNA]</scope>
    <source>
        <strain evidence="2 3">Um2</strain>
    </source>
</reference>
<name>A0ABV4BIB4_9GAMM</name>
<feature type="domain" description="DUF4351" evidence="1">
    <location>
        <begin position="88"/>
        <end position="145"/>
    </location>
</feature>
<proteinExistence type="predicted"/>
<dbReference type="Proteomes" id="UP001564408">
    <property type="component" value="Unassembled WGS sequence"/>
</dbReference>
<protein>
    <submittedName>
        <fullName evidence="2">DUF4351 domain-containing protein</fullName>
    </submittedName>
</protein>
<evidence type="ECO:0000313" key="2">
    <source>
        <dbReference type="EMBL" id="MEY6434267.1"/>
    </source>
</evidence>
<evidence type="ECO:0000313" key="3">
    <source>
        <dbReference type="Proteomes" id="UP001564408"/>
    </source>
</evidence>
<evidence type="ECO:0000259" key="1">
    <source>
        <dbReference type="Pfam" id="PF14261"/>
    </source>
</evidence>
<dbReference type="EMBL" id="JBDKXB010000062">
    <property type="protein sequence ID" value="MEY6434267.1"/>
    <property type="molecule type" value="Genomic_DNA"/>
</dbReference>
<accession>A0ABV4BIB4</accession>